<dbReference type="GO" id="GO:0006535">
    <property type="term" value="P:cysteine biosynthetic process from serine"/>
    <property type="evidence" value="ECO:0007669"/>
    <property type="project" value="InterPro"/>
</dbReference>
<sequence>MNKKQHDLISLIGNTPIVKVSNIDTGNCELYLKLENQNPGGSIKDRIALSMIENAEKAGKIKPGDILIEATAGNTGLGLALIAILKGYKLILVMPDKMSGEKVAHLKAMGVEVLQTRSDVGKGHPEYYQDMALRISKEKGYYYIDQFSNPDNSLAHELTTAPEIFNQMDGKVDAVVSGVGSSGTISGMAAFFKKESPTTDLVLADPEGSILKDYIDTGKYGEAGSWYVEGIGEDFIPDIADFSMTKTAYSISDKESFNTAREVLIKEGILAGSSSGTLIAAALKYCREQTAPKRVVTFVCDSGNKYFSKLFNDNWMKEKGFIEKETFGDLRDLISNYYDRGEVVTASIEDTLLDAYKKMKTHDISQLPIMDGDSILGIIDESDILFSVYDDESAFERFVAEYMTSNLVVIDASDSIDRLMEIFRDGMVAILMNDSKFVGLITKIDVLNHLRQQTSNDKGKG</sequence>
<name>A0A3S9P7N4_9BACT</name>
<dbReference type="SMART" id="SM00116">
    <property type="entry name" value="CBS"/>
    <property type="match status" value="2"/>
</dbReference>
<organism evidence="6 7">
    <name type="scientific">Flammeovirga pectinis</name>
    <dbReference type="NCBI Taxonomy" id="2494373"/>
    <lineage>
        <taxon>Bacteria</taxon>
        <taxon>Pseudomonadati</taxon>
        <taxon>Bacteroidota</taxon>
        <taxon>Cytophagia</taxon>
        <taxon>Cytophagales</taxon>
        <taxon>Flammeovirgaceae</taxon>
        <taxon>Flammeovirga</taxon>
    </lineage>
</organism>
<dbReference type="SUPFAM" id="SSF54631">
    <property type="entry name" value="CBS-domain pair"/>
    <property type="match status" value="1"/>
</dbReference>
<evidence type="ECO:0000256" key="2">
    <source>
        <dbReference type="ARBA" id="ARBA00007103"/>
    </source>
</evidence>
<evidence type="ECO:0000256" key="1">
    <source>
        <dbReference type="ARBA" id="ARBA00001933"/>
    </source>
</evidence>
<dbReference type="OrthoDB" id="9808024at2"/>
<dbReference type="InterPro" id="IPR001216">
    <property type="entry name" value="P-phosphate_BS"/>
</dbReference>
<comment type="cofactor">
    <cofactor evidence="1">
        <name>pyridoxal 5'-phosphate</name>
        <dbReference type="ChEBI" id="CHEBI:597326"/>
    </cofactor>
</comment>
<dbReference type="SUPFAM" id="SSF53686">
    <property type="entry name" value="Tryptophan synthase beta subunit-like PLP-dependent enzymes"/>
    <property type="match status" value="1"/>
</dbReference>
<keyword evidence="7" id="KW-1185">Reference proteome</keyword>
<gene>
    <name evidence="6" type="ORF">EI427_18610</name>
</gene>
<dbReference type="InterPro" id="IPR001926">
    <property type="entry name" value="TrpB-like_PALP"/>
</dbReference>
<dbReference type="Gene3D" id="3.40.50.1100">
    <property type="match status" value="2"/>
</dbReference>
<dbReference type="InterPro" id="IPR036052">
    <property type="entry name" value="TrpB-like_PALP_sf"/>
</dbReference>
<dbReference type="InterPro" id="IPR000644">
    <property type="entry name" value="CBS_dom"/>
</dbReference>
<dbReference type="Pfam" id="PF00291">
    <property type="entry name" value="PALP"/>
    <property type="match status" value="1"/>
</dbReference>
<evidence type="ECO:0000313" key="6">
    <source>
        <dbReference type="EMBL" id="AZQ64164.1"/>
    </source>
</evidence>
<dbReference type="AlphaFoldDB" id="A0A3S9P7N4"/>
<dbReference type="RefSeq" id="WP_126617577.1">
    <property type="nucleotide sequence ID" value="NZ_CP034562.1"/>
</dbReference>
<dbReference type="InterPro" id="IPR050214">
    <property type="entry name" value="Cys_Synth/Cystath_Beta-Synth"/>
</dbReference>
<keyword evidence="3" id="KW-0663">Pyridoxal phosphate</keyword>
<evidence type="ECO:0000256" key="4">
    <source>
        <dbReference type="PROSITE-ProRule" id="PRU00703"/>
    </source>
</evidence>
<dbReference type="GO" id="GO:0016765">
    <property type="term" value="F:transferase activity, transferring alkyl or aryl (other than methyl) groups"/>
    <property type="evidence" value="ECO:0007669"/>
    <property type="project" value="UniProtKB-ARBA"/>
</dbReference>
<dbReference type="PROSITE" id="PS00901">
    <property type="entry name" value="CYS_SYNTHASE"/>
    <property type="match status" value="1"/>
</dbReference>
<dbReference type="PROSITE" id="PS51371">
    <property type="entry name" value="CBS"/>
    <property type="match status" value="1"/>
</dbReference>
<dbReference type="Proteomes" id="UP000267268">
    <property type="component" value="Chromosome 1"/>
</dbReference>
<dbReference type="PANTHER" id="PTHR10314">
    <property type="entry name" value="CYSTATHIONINE BETA-SYNTHASE"/>
    <property type="match status" value="1"/>
</dbReference>
<proteinExistence type="inferred from homology"/>
<dbReference type="InterPro" id="IPR046342">
    <property type="entry name" value="CBS_dom_sf"/>
</dbReference>
<dbReference type="CDD" id="cd01561">
    <property type="entry name" value="CBS_like"/>
    <property type="match status" value="1"/>
</dbReference>
<dbReference type="EMBL" id="CP034562">
    <property type="protein sequence ID" value="AZQ64164.1"/>
    <property type="molecule type" value="Genomic_DNA"/>
</dbReference>
<protein>
    <submittedName>
        <fullName evidence="6">Pyridoxal-phosphate dependent enzyme</fullName>
    </submittedName>
</protein>
<dbReference type="KEGG" id="fll:EI427_18610"/>
<dbReference type="FunFam" id="3.40.50.1100:FF:000003">
    <property type="entry name" value="Cystathionine beta-synthase"/>
    <property type="match status" value="1"/>
</dbReference>
<comment type="similarity">
    <text evidence="2">Belongs to the cysteine synthase/cystathionine beta-synthase family.</text>
</comment>
<accession>A0A3S9P7N4</accession>
<reference evidence="6 7" key="1">
    <citation type="submission" date="2018-12" db="EMBL/GenBank/DDBJ databases">
        <title>Flammeovirga pectinis sp. nov., isolated from the gut of the Korean scallop, Patinopecten yessoensis.</title>
        <authorList>
            <person name="Bae J.-W."/>
            <person name="Jeong Y.-S."/>
            <person name="Kang W."/>
        </authorList>
    </citation>
    <scope>NUCLEOTIDE SEQUENCE [LARGE SCALE GENOMIC DNA]</scope>
    <source>
        <strain evidence="6 7">L12M1</strain>
    </source>
</reference>
<evidence type="ECO:0000313" key="7">
    <source>
        <dbReference type="Proteomes" id="UP000267268"/>
    </source>
</evidence>
<keyword evidence="4" id="KW-0129">CBS domain</keyword>
<dbReference type="Gene3D" id="3.10.580.10">
    <property type="entry name" value="CBS-domain"/>
    <property type="match status" value="1"/>
</dbReference>
<feature type="domain" description="CBS" evidence="5">
    <location>
        <begin position="338"/>
        <end position="395"/>
    </location>
</feature>
<evidence type="ECO:0000256" key="3">
    <source>
        <dbReference type="ARBA" id="ARBA00022898"/>
    </source>
</evidence>
<dbReference type="FunFam" id="3.40.50.1100:FF:000118">
    <property type="entry name" value="Related to CYS4-cystathionine beta-synthase"/>
    <property type="match status" value="1"/>
</dbReference>
<evidence type="ECO:0000259" key="5">
    <source>
        <dbReference type="PROSITE" id="PS51371"/>
    </source>
</evidence>
<dbReference type="Pfam" id="PF00571">
    <property type="entry name" value="CBS"/>
    <property type="match status" value="2"/>
</dbReference>